<evidence type="ECO:0000313" key="2">
    <source>
        <dbReference type="Proteomes" id="UP001386955"/>
    </source>
</evidence>
<gene>
    <name evidence="1" type="ORF">VNO78_08104</name>
</gene>
<accession>A0AAN9XSA8</accession>
<organism evidence="1 2">
    <name type="scientific">Psophocarpus tetragonolobus</name>
    <name type="common">Winged bean</name>
    <name type="synonym">Dolichos tetragonolobus</name>
    <dbReference type="NCBI Taxonomy" id="3891"/>
    <lineage>
        <taxon>Eukaryota</taxon>
        <taxon>Viridiplantae</taxon>
        <taxon>Streptophyta</taxon>
        <taxon>Embryophyta</taxon>
        <taxon>Tracheophyta</taxon>
        <taxon>Spermatophyta</taxon>
        <taxon>Magnoliopsida</taxon>
        <taxon>eudicotyledons</taxon>
        <taxon>Gunneridae</taxon>
        <taxon>Pentapetalae</taxon>
        <taxon>rosids</taxon>
        <taxon>fabids</taxon>
        <taxon>Fabales</taxon>
        <taxon>Fabaceae</taxon>
        <taxon>Papilionoideae</taxon>
        <taxon>50 kb inversion clade</taxon>
        <taxon>NPAAA clade</taxon>
        <taxon>indigoferoid/millettioid clade</taxon>
        <taxon>Phaseoleae</taxon>
        <taxon>Psophocarpus</taxon>
    </lineage>
</organism>
<evidence type="ECO:0000313" key="1">
    <source>
        <dbReference type="EMBL" id="KAK7406477.1"/>
    </source>
</evidence>
<reference evidence="1 2" key="1">
    <citation type="submission" date="2024-01" db="EMBL/GenBank/DDBJ databases">
        <title>The genomes of 5 underutilized Papilionoideae crops provide insights into root nodulation and disease resistanc.</title>
        <authorList>
            <person name="Jiang F."/>
        </authorList>
    </citation>
    <scope>NUCLEOTIDE SEQUENCE [LARGE SCALE GENOMIC DNA]</scope>
    <source>
        <strain evidence="1">DUOXIRENSHENG_FW03</strain>
        <tissue evidence="1">Leaves</tissue>
    </source>
</reference>
<dbReference type="AlphaFoldDB" id="A0AAN9XSA8"/>
<sequence>MLHCRKDQPFRFQVARCMHDNYASIVHHAWQWGKKVLQDEAIRYFKDFFYTKERVALLEPPQSMATLTPDNRLEFCKLVSKKREKYVRNGDLFSSATSRGSPVWNSVTTALVELKKGFVMKLGDGRSNF</sequence>
<proteinExistence type="predicted"/>
<keyword evidence="2" id="KW-1185">Reference proteome</keyword>
<dbReference type="EMBL" id="JAYMYS010000002">
    <property type="protein sequence ID" value="KAK7406477.1"/>
    <property type="molecule type" value="Genomic_DNA"/>
</dbReference>
<comment type="caution">
    <text evidence="1">The sequence shown here is derived from an EMBL/GenBank/DDBJ whole genome shotgun (WGS) entry which is preliminary data.</text>
</comment>
<dbReference type="Proteomes" id="UP001386955">
    <property type="component" value="Unassembled WGS sequence"/>
</dbReference>
<name>A0AAN9XSA8_PSOTE</name>
<protein>
    <submittedName>
        <fullName evidence="1">Uncharacterized protein</fullName>
    </submittedName>
</protein>